<evidence type="ECO:0000313" key="3">
    <source>
        <dbReference type="Proteomes" id="UP000004913"/>
    </source>
</evidence>
<dbReference type="InterPro" id="IPR010982">
    <property type="entry name" value="Lambda_DNA-bd_dom_sf"/>
</dbReference>
<dbReference type="OrthoDB" id="1098026at2"/>
<comment type="caution">
    <text evidence="2">The sequence shown here is derived from an EMBL/GenBank/DDBJ whole genome shotgun (WGS) entry which is preliminary data.</text>
</comment>
<feature type="domain" description="HTH cro/C1-type" evidence="1">
    <location>
        <begin position="33"/>
        <end position="69"/>
    </location>
</feature>
<dbReference type="GO" id="GO:0003677">
    <property type="term" value="F:DNA binding"/>
    <property type="evidence" value="ECO:0007669"/>
    <property type="project" value="InterPro"/>
</dbReference>
<dbReference type="STRING" id="742766.HMPREF9455_01743"/>
<keyword evidence="3" id="KW-1185">Reference proteome</keyword>
<dbReference type="InterPro" id="IPR013975">
    <property type="entry name" value="Tscrpt_reg_BetR_N"/>
</dbReference>
<evidence type="ECO:0000259" key="1">
    <source>
        <dbReference type="PROSITE" id="PS50943"/>
    </source>
</evidence>
<dbReference type="RefSeq" id="WP_006799258.1">
    <property type="nucleotide sequence ID" value="NZ_GL891982.1"/>
</dbReference>
<dbReference type="Pfam" id="PF08667">
    <property type="entry name" value="BetR"/>
    <property type="match status" value="1"/>
</dbReference>
<evidence type="ECO:0000313" key="2">
    <source>
        <dbReference type="EMBL" id="EGK02109.1"/>
    </source>
</evidence>
<name>F5IXC6_9BACT</name>
<proteinExistence type="predicted"/>
<dbReference type="SUPFAM" id="SSF47413">
    <property type="entry name" value="lambda repressor-like DNA-binding domains"/>
    <property type="match status" value="1"/>
</dbReference>
<dbReference type="InterPro" id="IPR001387">
    <property type="entry name" value="Cro/C1-type_HTH"/>
</dbReference>
<reference evidence="2 3" key="1">
    <citation type="submission" date="2011-04" db="EMBL/GenBank/DDBJ databases">
        <title>The Genome Sequence of Dysgonomonas gadei ATCC BAA-286.</title>
        <authorList>
            <consortium name="The Broad Institute Genome Sequencing Platform"/>
            <person name="Earl A."/>
            <person name="Ward D."/>
            <person name="Feldgarden M."/>
            <person name="Gevers D."/>
            <person name="Pudlo N."/>
            <person name="Martens E."/>
            <person name="Allen-Vercoe E."/>
            <person name="Young S.K."/>
            <person name="Zeng Q."/>
            <person name="Gargeya S."/>
            <person name="Fitzgerald M."/>
            <person name="Haas B."/>
            <person name="Abouelleil A."/>
            <person name="Alvarado L."/>
            <person name="Arachchi H.M."/>
            <person name="Berlin A."/>
            <person name="Brown A."/>
            <person name="Chapman S.B."/>
            <person name="Chen Z."/>
            <person name="Dunbar C."/>
            <person name="Freedman E."/>
            <person name="Gearin G."/>
            <person name="Gellesch M."/>
            <person name="Goldberg J."/>
            <person name="Griggs A."/>
            <person name="Gujja S."/>
            <person name="Heiman D."/>
            <person name="Howarth C."/>
            <person name="Larson L."/>
            <person name="Lui A."/>
            <person name="MacDonald P.J.P."/>
            <person name="Mehta T."/>
            <person name="Montmayeur A."/>
            <person name="Murphy C."/>
            <person name="Neiman D."/>
            <person name="Pearson M."/>
            <person name="Priest M."/>
            <person name="Roberts A."/>
            <person name="Saif S."/>
            <person name="Shea T."/>
            <person name="Shenoy N."/>
            <person name="Sisk P."/>
            <person name="Stolte C."/>
            <person name="Sykes S."/>
            <person name="Yandava C."/>
            <person name="Wortman J."/>
            <person name="Nusbaum C."/>
            <person name="Birren B."/>
        </authorList>
    </citation>
    <scope>NUCLEOTIDE SEQUENCE [LARGE SCALE GENOMIC DNA]</scope>
    <source>
        <strain evidence="2 3">ATCC BAA-286</strain>
    </source>
</reference>
<dbReference type="PROSITE" id="PS50943">
    <property type="entry name" value="HTH_CROC1"/>
    <property type="match status" value="1"/>
</dbReference>
<dbReference type="CDD" id="cd00093">
    <property type="entry name" value="HTH_XRE"/>
    <property type="match status" value="1"/>
</dbReference>
<dbReference type="HOGENOM" id="CLU_075008_0_0_10"/>
<accession>F5IXC6</accession>
<gene>
    <name evidence="2" type="ORF">HMPREF9455_01743</name>
</gene>
<dbReference type="AlphaFoldDB" id="F5IXC6"/>
<dbReference type="Proteomes" id="UP000004913">
    <property type="component" value="Unassembled WGS sequence"/>
</dbReference>
<protein>
    <recommendedName>
        <fullName evidence="1">HTH cro/C1-type domain-containing protein</fullName>
    </recommendedName>
</protein>
<dbReference type="eggNOG" id="ENOG502Z96G">
    <property type="taxonomic scope" value="Bacteria"/>
</dbReference>
<organism evidence="2 3">
    <name type="scientific">Dysgonomonas gadei ATCC BAA-286</name>
    <dbReference type="NCBI Taxonomy" id="742766"/>
    <lineage>
        <taxon>Bacteria</taxon>
        <taxon>Pseudomonadati</taxon>
        <taxon>Bacteroidota</taxon>
        <taxon>Bacteroidia</taxon>
        <taxon>Bacteroidales</taxon>
        <taxon>Dysgonomonadaceae</taxon>
        <taxon>Dysgonomonas</taxon>
    </lineage>
</organism>
<dbReference type="EMBL" id="ADLV01000019">
    <property type="protein sequence ID" value="EGK02109.1"/>
    <property type="molecule type" value="Genomic_DNA"/>
</dbReference>
<sequence length="331" mass="38989">MKNREDIYSKLVETIKKNESNDVNIISRLKNILNISQQSISRRLRGEIPFTFEEVMKISLAFGFSLDEIIGKHRIKGAFLNMEWLLEDEMGIVDVYNDLIVRSIDKMECIEDAPNALLISARNRLPLNLLLRYENLTKFQYFMGRHQVATKAFNMKFSEIDLNSENKQMMRNYINNHRKIKRIELIIDDNTLLSMIKEITYFYKRKLITDTDIAILQTELIDLVSFVEKFMMEGKNDLGAENICYLSKLDIETNYSYLQFNDQKIVELCIYKEIPAIISDSKVCDIMRKRLESLKKYSTLITGSNELQRTLYLDKQKEYIENIGKDLLQTY</sequence>